<protein>
    <recommendedName>
        <fullName evidence="13">Transcription factor LAF1</fullName>
    </recommendedName>
</protein>
<evidence type="ECO:0000256" key="6">
    <source>
        <dbReference type="ARBA" id="ARBA00023163"/>
    </source>
</evidence>
<feature type="compositionally biased region" description="Polar residues" evidence="8">
    <location>
        <begin position="21"/>
        <end position="40"/>
    </location>
</feature>
<dbReference type="SMART" id="SM00717">
    <property type="entry name" value="SANT"/>
    <property type="match status" value="2"/>
</dbReference>
<feature type="domain" description="Myb-like" evidence="9">
    <location>
        <begin position="66"/>
        <end position="118"/>
    </location>
</feature>
<keyword evidence="12" id="KW-1185">Reference proteome</keyword>
<evidence type="ECO:0008006" key="13">
    <source>
        <dbReference type="Google" id="ProtNLM"/>
    </source>
</evidence>
<dbReference type="FunFam" id="1.10.10.60:FF:000077">
    <property type="entry name" value="MYB transcription factor"/>
    <property type="match status" value="1"/>
</dbReference>
<evidence type="ECO:0000256" key="5">
    <source>
        <dbReference type="ARBA" id="ARBA00023159"/>
    </source>
</evidence>
<dbReference type="GO" id="GO:0005634">
    <property type="term" value="C:nucleus"/>
    <property type="evidence" value="ECO:0007669"/>
    <property type="project" value="UniProtKB-SubCell"/>
</dbReference>
<proteinExistence type="predicted"/>
<feature type="compositionally biased region" description="Basic and acidic residues" evidence="8">
    <location>
        <begin position="47"/>
        <end position="56"/>
    </location>
</feature>
<evidence type="ECO:0000256" key="4">
    <source>
        <dbReference type="ARBA" id="ARBA00023125"/>
    </source>
</evidence>
<comment type="caution">
    <text evidence="11">The sequence shown here is derived from an EMBL/GenBank/DDBJ whole genome shotgun (WGS) entry which is preliminary data.</text>
</comment>
<sequence length="347" mass="39728">MCITLMLLDVENVSANRKLTNTTDTCGTQQFPSWDPSRNPSLPLHYNSDRQEEKSKMGYQQLEKPKPKYRKGLWSPEEDNKLRNHILKHGHGCWSSVPTKAGLQRNGKSCRLRWINYLRPGLKRGVFSKQEEDTIMTLHHMLGNKWSQIAQHLPGRTDNEIKNYWHSYLKKKVVKAKEMESDKQIHYASSSSETMDNSLSPQKLAIQDPSYGLLENMDKPTPYSDHSLLQNYNFSKESCQSSLPKLLFAEWLSLDHVNGGTSVNTDDSLVLENEFDQNSTLQEAIMHMSEGHFGGEYHNSLIHSSNTEVYNSQLKSSNQVEGNDFFHCISEADLCSNFSLTNDSMYV</sequence>
<keyword evidence="2" id="KW-0677">Repeat</keyword>
<keyword evidence="7" id="KW-0539">Nucleus</keyword>
<dbReference type="EMBL" id="JAYMYQ010000008">
    <property type="protein sequence ID" value="KAK7315026.1"/>
    <property type="molecule type" value="Genomic_DNA"/>
</dbReference>
<keyword evidence="5" id="KW-0010">Activator</keyword>
<feature type="domain" description="HTH myb-type" evidence="10">
    <location>
        <begin position="66"/>
        <end position="118"/>
    </location>
</feature>
<keyword evidence="3" id="KW-0805">Transcription regulation</keyword>
<evidence type="ECO:0000259" key="9">
    <source>
        <dbReference type="PROSITE" id="PS50090"/>
    </source>
</evidence>
<feature type="domain" description="Myb-like" evidence="9">
    <location>
        <begin position="119"/>
        <end position="169"/>
    </location>
</feature>
<dbReference type="GO" id="GO:0003677">
    <property type="term" value="F:DNA binding"/>
    <property type="evidence" value="ECO:0007669"/>
    <property type="project" value="UniProtKB-KW"/>
</dbReference>
<dbReference type="Proteomes" id="UP001367508">
    <property type="component" value="Unassembled WGS sequence"/>
</dbReference>
<dbReference type="CDD" id="cd00167">
    <property type="entry name" value="SANT"/>
    <property type="match status" value="2"/>
</dbReference>
<dbReference type="FunFam" id="1.10.10.60:FF:000371">
    <property type="entry name" value="MYB transcription factor"/>
    <property type="match status" value="1"/>
</dbReference>
<keyword evidence="6" id="KW-0804">Transcription</keyword>
<reference evidence="11 12" key="1">
    <citation type="submission" date="2024-01" db="EMBL/GenBank/DDBJ databases">
        <title>The genomes of 5 underutilized Papilionoideae crops provide insights into root nodulation and disease resistanc.</title>
        <authorList>
            <person name="Jiang F."/>
        </authorList>
    </citation>
    <scope>NUCLEOTIDE SEQUENCE [LARGE SCALE GENOMIC DNA]</scope>
    <source>
        <strain evidence="11">LVBAO_FW01</strain>
        <tissue evidence="11">Leaves</tissue>
    </source>
</reference>
<dbReference type="Gene3D" id="1.10.10.60">
    <property type="entry name" value="Homeodomain-like"/>
    <property type="match status" value="2"/>
</dbReference>
<evidence type="ECO:0000256" key="1">
    <source>
        <dbReference type="ARBA" id="ARBA00004123"/>
    </source>
</evidence>
<dbReference type="PANTHER" id="PTHR47997">
    <property type="entry name" value="MYB DOMAIN PROTEIN 55"/>
    <property type="match status" value="1"/>
</dbReference>
<gene>
    <name evidence="11" type="ORF">VNO77_33558</name>
</gene>
<dbReference type="PROSITE" id="PS51294">
    <property type="entry name" value="HTH_MYB"/>
    <property type="match status" value="2"/>
</dbReference>
<feature type="domain" description="HTH myb-type" evidence="10">
    <location>
        <begin position="119"/>
        <end position="173"/>
    </location>
</feature>
<dbReference type="AlphaFoldDB" id="A0AAN9KEL0"/>
<evidence type="ECO:0000256" key="3">
    <source>
        <dbReference type="ARBA" id="ARBA00023015"/>
    </source>
</evidence>
<evidence type="ECO:0000313" key="12">
    <source>
        <dbReference type="Proteomes" id="UP001367508"/>
    </source>
</evidence>
<evidence type="ECO:0000256" key="8">
    <source>
        <dbReference type="SAM" id="MobiDB-lite"/>
    </source>
</evidence>
<accession>A0AAN9KEL0</accession>
<evidence type="ECO:0000313" key="11">
    <source>
        <dbReference type="EMBL" id="KAK7315026.1"/>
    </source>
</evidence>
<feature type="region of interest" description="Disordered" evidence="8">
    <location>
        <begin position="21"/>
        <end position="58"/>
    </location>
</feature>
<dbReference type="InterPro" id="IPR017930">
    <property type="entry name" value="Myb_dom"/>
</dbReference>
<evidence type="ECO:0000256" key="2">
    <source>
        <dbReference type="ARBA" id="ARBA00022737"/>
    </source>
</evidence>
<dbReference type="InterPro" id="IPR051953">
    <property type="entry name" value="Plant_SW-associated_TFs"/>
</dbReference>
<dbReference type="GO" id="GO:0045893">
    <property type="term" value="P:positive regulation of DNA-templated transcription"/>
    <property type="evidence" value="ECO:0007669"/>
    <property type="project" value="UniProtKB-ARBA"/>
</dbReference>
<evidence type="ECO:0000259" key="10">
    <source>
        <dbReference type="PROSITE" id="PS51294"/>
    </source>
</evidence>
<keyword evidence="4" id="KW-0238">DNA-binding</keyword>
<dbReference type="SUPFAM" id="SSF46689">
    <property type="entry name" value="Homeodomain-like"/>
    <property type="match status" value="1"/>
</dbReference>
<name>A0AAN9KEL0_CANGL</name>
<dbReference type="Pfam" id="PF00249">
    <property type="entry name" value="Myb_DNA-binding"/>
    <property type="match status" value="2"/>
</dbReference>
<dbReference type="PROSITE" id="PS50090">
    <property type="entry name" value="MYB_LIKE"/>
    <property type="match status" value="2"/>
</dbReference>
<organism evidence="11 12">
    <name type="scientific">Canavalia gladiata</name>
    <name type="common">Sword bean</name>
    <name type="synonym">Dolichos gladiatus</name>
    <dbReference type="NCBI Taxonomy" id="3824"/>
    <lineage>
        <taxon>Eukaryota</taxon>
        <taxon>Viridiplantae</taxon>
        <taxon>Streptophyta</taxon>
        <taxon>Embryophyta</taxon>
        <taxon>Tracheophyta</taxon>
        <taxon>Spermatophyta</taxon>
        <taxon>Magnoliopsida</taxon>
        <taxon>eudicotyledons</taxon>
        <taxon>Gunneridae</taxon>
        <taxon>Pentapetalae</taxon>
        <taxon>rosids</taxon>
        <taxon>fabids</taxon>
        <taxon>Fabales</taxon>
        <taxon>Fabaceae</taxon>
        <taxon>Papilionoideae</taxon>
        <taxon>50 kb inversion clade</taxon>
        <taxon>NPAAA clade</taxon>
        <taxon>indigoferoid/millettioid clade</taxon>
        <taxon>Phaseoleae</taxon>
        <taxon>Canavalia</taxon>
    </lineage>
</organism>
<dbReference type="InterPro" id="IPR009057">
    <property type="entry name" value="Homeodomain-like_sf"/>
</dbReference>
<dbReference type="InterPro" id="IPR001005">
    <property type="entry name" value="SANT/Myb"/>
</dbReference>
<evidence type="ECO:0000256" key="7">
    <source>
        <dbReference type="ARBA" id="ARBA00023242"/>
    </source>
</evidence>
<dbReference type="PANTHER" id="PTHR47997:SF78">
    <property type="entry name" value="MYB TRANSCRIPTION FACTOR"/>
    <property type="match status" value="1"/>
</dbReference>
<comment type="subcellular location">
    <subcellularLocation>
        <location evidence="1">Nucleus</location>
    </subcellularLocation>
</comment>